<dbReference type="RefSeq" id="WP_072788283.1">
    <property type="nucleotide sequence ID" value="NZ_FQUL01000003.1"/>
</dbReference>
<evidence type="ECO:0000256" key="1">
    <source>
        <dbReference type="SAM" id="Phobius"/>
    </source>
</evidence>
<dbReference type="EMBL" id="FQUL01000003">
    <property type="protein sequence ID" value="SHE37017.1"/>
    <property type="molecule type" value="Genomic_DNA"/>
</dbReference>
<keyword evidence="1" id="KW-0812">Transmembrane</keyword>
<keyword evidence="1" id="KW-1133">Transmembrane helix</keyword>
<feature type="transmembrane region" description="Helical" evidence="1">
    <location>
        <begin position="6"/>
        <end position="23"/>
    </location>
</feature>
<dbReference type="STRING" id="1121881.SAMN02745225_00438"/>
<organism evidence="2 3">
    <name type="scientific">Ferrithrix thermotolerans DSM 19514</name>
    <dbReference type="NCBI Taxonomy" id="1121881"/>
    <lineage>
        <taxon>Bacteria</taxon>
        <taxon>Bacillati</taxon>
        <taxon>Actinomycetota</taxon>
        <taxon>Acidimicrobiia</taxon>
        <taxon>Acidimicrobiales</taxon>
        <taxon>Acidimicrobiaceae</taxon>
        <taxon>Ferrithrix</taxon>
    </lineage>
</organism>
<reference evidence="3" key="1">
    <citation type="submission" date="2016-11" db="EMBL/GenBank/DDBJ databases">
        <authorList>
            <person name="Varghese N."/>
            <person name="Submissions S."/>
        </authorList>
    </citation>
    <scope>NUCLEOTIDE SEQUENCE [LARGE SCALE GENOMIC DNA]</scope>
    <source>
        <strain evidence="3">DSM 19514</strain>
    </source>
</reference>
<gene>
    <name evidence="2" type="ORF">SAMN02745225_00438</name>
</gene>
<evidence type="ECO:0000313" key="3">
    <source>
        <dbReference type="Proteomes" id="UP000184295"/>
    </source>
</evidence>
<protein>
    <submittedName>
        <fullName evidence="2">Uncharacterized protein</fullName>
    </submittedName>
</protein>
<keyword evidence="1" id="KW-0472">Membrane</keyword>
<keyword evidence="3" id="KW-1185">Reference proteome</keyword>
<name>A0A1M4SYC9_9ACTN</name>
<proteinExistence type="predicted"/>
<dbReference type="Proteomes" id="UP000184295">
    <property type="component" value="Unassembled WGS sequence"/>
</dbReference>
<sequence length="60" mass="6405">MSVLLYIVVPVAAAIVAGLVFSLRDRKPKSFESGIQDFAKTIQALSHSAESVRGSSRNEG</sequence>
<evidence type="ECO:0000313" key="2">
    <source>
        <dbReference type="EMBL" id="SHE37017.1"/>
    </source>
</evidence>
<accession>A0A1M4SYC9</accession>
<dbReference type="AlphaFoldDB" id="A0A1M4SYC9"/>